<dbReference type="Pfam" id="PF13365">
    <property type="entry name" value="Trypsin_2"/>
    <property type="match status" value="1"/>
</dbReference>
<dbReference type="Proteomes" id="UP000184020">
    <property type="component" value="Unassembled WGS sequence"/>
</dbReference>
<protein>
    <submittedName>
        <fullName evidence="1">Trypsin-like peptidase domain-containing protein</fullName>
    </submittedName>
</protein>
<organism evidence="1 2">
    <name type="scientific">Flavobacterium micromati</name>
    <dbReference type="NCBI Taxonomy" id="229205"/>
    <lineage>
        <taxon>Bacteria</taxon>
        <taxon>Pseudomonadati</taxon>
        <taxon>Bacteroidota</taxon>
        <taxon>Flavobacteriia</taxon>
        <taxon>Flavobacteriales</taxon>
        <taxon>Flavobacteriaceae</taxon>
        <taxon>Flavobacterium</taxon>
    </lineage>
</organism>
<gene>
    <name evidence="1" type="ORF">SAMN05444372_11429</name>
</gene>
<reference evidence="2" key="1">
    <citation type="submission" date="2016-11" db="EMBL/GenBank/DDBJ databases">
        <authorList>
            <person name="Varghese N."/>
            <person name="Submissions S."/>
        </authorList>
    </citation>
    <scope>NUCLEOTIDE SEQUENCE [LARGE SCALE GENOMIC DNA]</scope>
    <source>
        <strain evidence="2">DSM 17659</strain>
    </source>
</reference>
<dbReference type="PANTHER" id="PTHR43019">
    <property type="entry name" value="SERINE ENDOPROTEASE DEGS"/>
    <property type="match status" value="1"/>
</dbReference>
<dbReference type="OrthoDB" id="265200at2"/>
<dbReference type="PANTHER" id="PTHR43019:SF23">
    <property type="entry name" value="PROTEASE DO-LIKE 5, CHLOROPLASTIC"/>
    <property type="match status" value="1"/>
</dbReference>
<keyword evidence="2" id="KW-1185">Reference proteome</keyword>
<dbReference type="SUPFAM" id="SSF50494">
    <property type="entry name" value="Trypsin-like serine proteases"/>
    <property type="match status" value="1"/>
</dbReference>
<sequence>MIKKLFLFIVILNLINCNKVIEPETPEKIFDKYKSSVVLIASQYYYEVYSGNSIYYYSPGTEKKLFFSKEEILNNLSFSTGTGFVVSESGEIITNNHVVNHKDENYKIELVNFYEKAKSTIFYDVRMYNDTIDQIKSTYYQYSDQMDYYEKQNFEKRYDFVINEKNILAELYQSIENIDLSSATSKLIIHKLGIAYNDTHVTELDDLQECVVVKTSENEKIDLALIQTKNKSFNTKPKFIFNFKDNNPNILENPEKNKERNIKNPIKINEDVFMIGFNRGFSLANTKQGIKSQFTSGKISQENDGERILYTIPTLEGSSGSPIVDKWGNLVGVNFAKITDSQSFSFGVPVNEVKKFYEE</sequence>
<evidence type="ECO:0000313" key="1">
    <source>
        <dbReference type="EMBL" id="SHH07517.1"/>
    </source>
</evidence>
<dbReference type="AlphaFoldDB" id="A0A1M5PZT6"/>
<dbReference type="EMBL" id="FQWF01000014">
    <property type="protein sequence ID" value="SHH07517.1"/>
    <property type="molecule type" value="Genomic_DNA"/>
</dbReference>
<accession>A0A1M5PZT6</accession>
<dbReference type="InterPro" id="IPR043504">
    <property type="entry name" value="Peptidase_S1_PA_chymotrypsin"/>
</dbReference>
<dbReference type="STRING" id="229205.SAMN05444372_11429"/>
<dbReference type="RefSeq" id="WP_073021622.1">
    <property type="nucleotide sequence ID" value="NZ_FQWF01000014.1"/>
</dbReference>
<dbReference type="Gene3D" id="2.40.10.10">
    <property type="entry name" value="Trypsin-like serine proteases"/>
    <property type="match status" value="2"/>
</dbReference>
<evidence type="ECO:0000313" key="2">
    <source>
        <dbReference type="Proteomes" id="UP000184020"/>
    </source>
</evidence>
<dbReference type="InterPro" id="IPR009003">
    <property type="entry name" value="Peptidase_S1_PA"/>
</dbReference>
<name>A0A1M5PZT6_9FLAO</name>
<proteinExistence type="predicted"/>